<dbReference type="Gene3D" id="3.40.50.1110">
    <property type="entry name" value="SGNH hydrolase"/>
    <property type="match status" value="1"/>
</dbReference>
<dbReference type="OMA" id="PEYTEYL"/>
<gene>
    <name evidence="2" type="ORF">A4U43_C01F1540</name>
</gene>
<evidence type="ECO:0000313" key="3">
    <source>
        <dbReference type="Proteomes" id="UP000243459"/>
    </source>
</evidence>
<dbReference type="EMBL" id="CM007381">
    <property type="protein sequence ID" value="ONK78970.1"/>
    <property type="molecule type" value="Genomic_DNA"/>
</dbReference>
<evidence type="ECO:0000313" key="2">
    <source>
        <dbReference type="EMBL" id="ONK78970.1"/>
    </source>
</evidence>
<dbReference type="OrthoDB" id="1600564at2759"/>
<dbReference type="GO" id="GO:0016788">
    <property type="term" value="F:hydrolase activity, acting on ester bonds"/>
    <property type="evidence" value="ECO:0007669"/>
    <property type="project" value="InterPro"/>
</dbReference>
<dbReference type="InterPro" id="IPR036514">
    <property type="entry name" value="SGNH_hydro_sf"/>
</dbReference>
<dbReference type="PANTHER" id="PTHR45642">
    <property type="entry name" value="GDSL ESTERASE/LIPASE EXL3"/>
    <property type="match status" value="1"/>
</dbReference>
<keyword evidence="3" id="KW-1185">Reference proteome</keyword>
<proteinExistence type="inferred from homology"/>
<dbReference type="AlphaFoldDB" id="A0A5P1FQM1"/>
<dbReference type="Pfam" id="PF00657">
    <property type="entry name" value="Lipase_GDSL"/>
    <property type="match status" value="1"/>
</dbReference>
<organism evidence="2 3">
    <name type="scientific">Asparagus officinalis</name>
    <name type="common">Garden asparagus</name>
    <dbReference type="NCBI Taxonomy" id="4686"/>
    <lineage>
        <taxon>Eukaryota</taxon>
        <taxon>Viridiplantae</taxon>
        <taxon>Streptophyta</taxon>
        <taxon>Embryophyta</taxon>
        <taxon>Tracheophyta</taxon>
        <taxon>Spermatophyta</taxon>
        <taxon>Magnoliopsida</taxon>
        <taxon>Liliopsida</taxon>
        <taxon>Asparagales</taxon>
        <taxon>Asparagaceae</taxon>
        <taxon>Asparagoideae</taxon>
        <taxon>Asparagus</taxon>
    </lineage>
</organism>
<accession>A0A5P1FQM1</accession>
<dbReference type="PANTHER" id="PTHR45642:SF46">
    <property type="entry name" value="OS06G0636700 PROTEIN"/>
    <property type="match status" value="1"/>
</dbReference>
<name>A0A5P1FQM1_ASPOF</name>
<comment type="similarity">
    <text evidence="1">Belongs to the 'GDSL' lipolytic enzyme family.</text>
</comment>
<dbReference type="Proteomes" id="UP000243459">
    <property type="component" value="Chromosome 1"/>
</dbReference>
<reference evidence="3" key="1">
    <citation type="journal article" date="2017" name="Nat. Commun.">
        <title>The asparagus genome sheds light on the origin and evolution of a young Y chromosome.</title>
        <authorList>
            <person name="Harkess A."/>
            <person name="Zhou J."/>
            <person name="Xu C."/>
            <person name="Bowers J.E."/>
            <person name="Van der Hulst R."/>
            <person name="Ayyampalayam S."/>
            <person name="Mercati F."/>
            <person name="Riccardi P."/>
            <person name="McKain M.R."/>
            <person name="Kakrana A."/>
            <person name="Tang H."/>
            <person name="Ray J."/>
            <person name="Groenendijk J."/>
            <person name="Arikit S."/>
            <person name="Mathioni S.M."/>
            <person name="Nakano M."/>
            <person name="Shan H."/>
            <person name="Telgmann-Rauber A."/>
            <person name="Kanno A."/>
            <person name="Yue Z."/>
            <person name="Chen H."/>
            <person name="Li W."/>
            <person name="Chen Y."/>
            <person name="Xu X."/>
            <person name="Zhang Y."/>
            <person name="Luo S."/>
            <person name="Chen H."/>
            <person name="Gao J."/>
            <person name="Mao Z."/>
            <person name="Pires J.C."/>
            <person name="Luo M."/>
            <person name="Kudrna D."/>
            <person name="Wing R.A."/>
            <person name="Meyers B.C."/>
            <person name="Yi K."/>
            <person name="Kong H."/>
            <person name="Lavrijsen P."/>
            <person name="Sunseri F."/>
            <person name="Falavigna A."/>
            <person name="Ye Y."/>
            <person name="Leebens-Mack J.H."/>
            <person name="Chen G."/>
        </authorList>
    </citation>
    <scope>NUCLEOTIDE SEQUENCE [LARGE SCALE GENOMIC DNA]</scope>
    <source>
        <strain evidence="3">cv. DH0086</strain>
    </source>
</reference>
<dbReference type="InterPro" id="IPR050592">
    <property type="entry name" value="GDSL_lipolytic_enzyme"/>
</dbReference>
<sequence length="175" mass="19870">MSSSVSIHNVIPLKKERSSTSKTTRKKLRRYVRNTNDFLENYFALITGRFKEFTVDQFEDFLIGLAREFVSEIYEPGARKISFSGLGAIGCLPLERTTNVLRDNGCIEKYNKAARGFNVKLQAMIKELCARCRGLRLRYCPVYDGLLKIIQNPSSFGKFGPWALLVLGLLCFLNG</sequence>
<dbReference type="Gramene" id="ONK78970">
    <property type="protein sequence ID" value="ONK78970"/>
    <property type="gene ID" value="A4U43_C01F1540"/>
</dbReference>
<protein>
    <submittedName>
        <fullName evidence="2">Uncharacterized protein</fullName>
    </submittedName>
</protein>
<dbReference type="InterPro" id="IPR001087">
    <property type="entry name" value="GDSL"/>
</dbReference>
<evidence type="ECO:0000256" key="1">
    <source>
        <dbReference type="ARBA" id="ARBA00008668"/>
    </source>
</evidence>